<dbReference type="PANTHER" id="PTHR12110">
    <property type="entry name" value="HYDROXYPYRUVATE ISOMERASE"/>
    <property type="match status" value="1"/>
</dbReference>
<proteinExistence type="predicted"/>
<keyword evidence="3" id="KW-1185">Reference proteome</keyword>
<dbReference type="InterPro" id="IPR036237">
    <property type="entry name" value="Xyl_isomerase-like_sf"/>
</dbReference>
<dbReference type="RefSeq" id="WP_307263789.1">
    <property type="nucleotide sequence ID" value="NZ_JAUSVL010000001.1"/>
</dbReference>
<dbReference type="Proteomes" id="UP001238163">
    <property type="component" value="Unassembled WGS sequence"/>
</dbReference>
<dbReference type="InterPro" id="IPR013022">
    <property type="entry name" value="Xyl_isomerase-like_TIM-brl"/>
</dbReference>
<dbReference type="Pfam" id="PF01261">
    <property type="entry name" value="AP_endonuc_2"/>
    <property type="match status" value="1"/>
</dbReference>
<dbReference type="PANTHER" id="PTHR12110:SF53">
    <property type="entry name" value="BLR5974 PROTEIN"/>
    <property type="match status" value="1"/>
</dbReference>
<name>A0AAE3VJG6_9BACT</name>
<sequence length="293" mass="31746">MIIGVSSYSFSRLVKNGQMKQIDVIAKAKEMGFDAIEFSTLALPEGKSLPDFAAELRAEADKVGIPIVNYTIGADLLAGSGGDLQKEIDRVKGEVDVAEILGVPGMRHDCSGGRFPDNWQGAKSFDAALPRLAEGCRAISEYAAGKGIKTMIENHGYFCQDSIRVEKLVTAVAYPNFGLLIDMGNFICVDDDPAIAVGRLLPYAFHCHAKDFHLKPGTMPHPGRGWNQSRGGNWWRGAIIGHGNVPVHQCVRILAAKGYQGVLSIEFEGMEDVLTGIAIGQENLRRFVAMAQN</sequence>
<feature type="domain" description="Xylose isomerase-like TIM barrel" evidence="1">
    <location>
        <begin position="25"/>
        <end position="283"/>
    </location>
</feature>
<protein>
    <submittedName>
        <fullName evidence="2">Sugar phosphate isomerase/epimerase</fullName>
    </submittedName>
</protein>
<keyword evidence="2" id="KW-0413">Isomerase</keyword>
<gene>
    <name evidence="2" type="ORF">J3R75_003366</name>
</gene>
<evidence type="ECO:0000259" key="1">
    <source>
        <dbReference type="Pfam" id="PF01261"/>
    </source>
</evidence>
<dbReference type="InterPro" id="IPR050312">
    <property type="entry name" value="IolE/XylAMocC-like"/>
</dbReference>
<evidence type="ECO:0000313" key="3">
    <source>
        <dbReference type="Proteomes" id="UP001238163"/>
    </source>
</evidence>
<evidence type="ECO:0000313" key="2">
    <source>
        <dbReference type="EMBL" id="MDQ0291259.1"/>
    </source>
</evidence>
<dbReference type="SUPFAM" id="SSF51658">
    <property type="entry name" value="Xylose isomerase-like"/>
    <property type="match status" value="1"/>
</dbReference>
<accession>A0AAE3VJG6</accession>
<dbReference type="GO" id="GO:0016853">
    <property type="term" value="F:isomerase activity"/>
    <property type="evidence" value="ECO:0007669"/>
    <property type="project" value="UniProtKB-KW"/>
</dbReference>
<dbReference type="Gene3D" id="3.20.20.150">
    <property type="entry name" value="Divalent-metal-dependent TIM barrel enzymes"/>
    <property type="match status" value="1"/>
</dbReference>
<comment type="caution">
    <text evidence="2">The sequence shown here is derived from an EMBL/GenBank/DDBJ whole genome shotgun (WGS) entry which is preliminary data.</text>
</comment>
<reference evidence="2" key="1">
    <citation type="submission" date="2023-07" db="EMBL/GenBank/DDBJ databases">
        <title>Genomic Encyclopedia of Type Strains, Phase IV (KMG-IV): sequencing the most valuable type-strain genomes for metagenomic binning, comparative biology and taxonomic classification.</title>
        <authorList>
            <person name="Goeker M."/>
        </authorList>
    </citation>
    <scope>NUCLEOTIDE SEQUENCE</scope>
    <source>
        <strain evidence="2">DSM 24202</strain>
    </source>
</reference>
<dbReference type="AlphaFoldDB" id="A0AAE3VJG6"/>
<dbReference type="EMBL" id="JAUSVL010000001">
    <property type="protein sequence ID" value="MDQ0291259.1"/>
    <property type="molecule type" value="Genomic_DNA"/>
</dbReference>
<organism evidence="2 3">
    <name type="scientific">Oligosphaera ethanolica</name>
    <dbReference type="NCBI Taxonomy" id="760260"/>
    <lineage>
        <taxon>Bacteria</taxon>
        <taxon>Pseudomonadati</taxon>
        <taxon>Lentisphaerota</taxon>
        <taxon>Oligosphaeria</taxon>
        <taxon>Oligosphaerales</taxon>
        <taxon>Oligosphaeraceae</taxon>
        <taxon>Oligosphaera</taxon>
    </lineage>
</organism>